<dbReference type="EMBL" id="JAEMUK010000008">
    <property type="protein sequence ID" value="MBJ7542806.1"/>
    <property type="molecule type" value="Genomic_DNA"/>
</dbReference>
<dbReference type="RefSeq" id="WP_052037048.1">
    <property type="nucleotide sequence ID" value="NZ_JAEMUK010000008.1"/>
</dbReference>
<organism evidence="1 2">
    <name type="scientific">Rhodomicrobium udaipurense</name>
    <dbReference type="NCBI Taxonomy" id="1202716"/>
    <lineage>
        <taxon>Bacteria</taxon>
        <taxon>Pseudomonadati</taxon>
        <taxon>Pseudomonadota</taxon>
        <taxon>Alphaproteobacteria</taxon>
        <taxon>Hyphomicrobiales</taxon>
        <taxon>Hyphomicrobiaceae</taxon>
        <taxon>Rhodomicrobium</taxon>
    </lineage>
</organism>
<comment type="caution">
    <text evidence="1">The sequence shown here is derived from an EMBL/GenBank/DDBJ whole genome shotgun (WGS) entry which is preliminary data.</text>
</comment>
<reference evidence="1 2" key="1">
    <citation type="submission" date="2020-12" db="EMBL/GenBank/DDBJ databases">
        <title>Revised draft genomes of Rhodomicrobium vannielii ATCC 17100 and Rhodomicrobium udaipurense JA643.</title>
        <authorList>
            <person name="Conners E.M."/>
            <person name="Davenport E.J."/>
            <person name="Bose A."/>
        </authorList>
    </citation>
    <scope>NUCLEOTIDE SEQUENCE [LARGE SCALE GENOMIC DNA]</scope>
    <source>
        <strain evidence="1 2">JA643</strain>
    </source>
</reference>
<dbReference type="GO" id="GO:0047869">
    <property type="term" value="F:dimethylpropiothetin dethiomethylase activity"/>
    <property type="evidence" value="ECO:0007669"/>
    <property type="project" value="InterPro"/>
</dbReference>
<dbReference type="Gene3D" id="2.60.120.10">
    <property type="entry name" value="Jelly Rolls"/>
    <property type="match status" value="1"/>
</dbReference>
<name>A0A8I1GFB9_9HYPH</name>
<dbReference type="Pfam" id="PF16867">
    <property type="entry name" value="DMSP_lyase"/>
    <property type="match status" value="1"/>
</dbReference>
<dbReference type="InterPro" id="IPR031723">
    <property type="entry name" value="DMSP_lyase"/>
</dbReference>
<protein>
    <submittedName>
        <fullName evidence="1">Cupin domain-containing protein</fullName>
    </submittedName>
</protein>
<evidence type="ECO:0000313" key="1">
    <source>
        <dbReference type="EMBL" id="MBJ7542806.1"/>
    </source>
</evidence>
<dbReference type="Proteomes" id="UP000623250">
    <property type="component" value="Unassembled WGS sequence"/>
</dbReference>
<dbReference type="InterPro" id="IPR011051">
    <property type="entry name" value="RmlC_Cupin_sf"/>
</dbReference>
<proteinExistence type="predicted"/>
<dbReference type="AlphaFoldDB" id="A0A8I1GFB9"/>
<dbReference type="InterPro" id="IPR014710">
    <property type="entry name" value="RmlC-like_jellyroll"/>
</dbReference>
<gene>
    <name evidence="1" type="ORF">JDN41_04470</name>
</gene>
<dbReference type="SUPFAM" id="SSF51182">
    <property type="entry name" value="RmlC-like cupins"/>
    <property type="match status" value="1"/>
</dbReference>
<keyword evidence="2" id="KW-1185">Reference proteome</keyword>
<sequence length="218" mass="23845">MTDATVTPETLNRVLAAIELLRSHYARLRETHAGEVERELSAVLALLDEVDFAKSDPTHLAPSGHGVTRHLSGDLPSRNGTVADLLAAFRPLFPALPWRYSYEPRPDAPGLENSMAWAELIGPIAPFRSEKVCLGITAIGPRVRYPEHRHPAIETYYVLSGTARWTAEGVTHERAPGSFILHPSNIVHVMETGDEPLIAAYTWTGDVETLSSFTSSAA</sequence>
<accession>A0A8I1GFB9</accession>
<evidence type="ECO:0000313" key="2">
    <source>
        <dbReference type="Proteomes" id="UP000623250"/>
    </source>
</evidence>